<dbReference type="RefSeq" id="WP_379911873.1">
    <property type="nucleotide sequence ID" value="NZ_JBHSWE010000001.1"/>
</dbReference>
<reference evidence="2" key="1">
    <citation type="journal article" date="2019" name="Int. J. Syst. Evol. Microbiol.">
        <title>The Global Catalogue of Microorganisms (GCM) 10K type strain sequencing project: providing services to taxonomists for standard genome sequencing and annotation.</title>
        <authorList>
            <consortium name="The Broad Institute Genomics Platform"/>
            <consortium name="The Broad Institute Genome Sequencing Center for Infectious Disease"/>
            <person name="Wu L."/>
            <person name="Ma J."/>
        </authorList>
    </citation>
    <scope>NUCLEOTIDE SEQUENCE [LARGE SCALE GENOMIC DNA]</scope>
    <source>
        <strain evidence="2">NBRC 111756</strain>
    </source>
</reference>
<name>A0ABW2A7N7_9GAMM</name>
<dbReference type="Gene3D" id="3.90.550.10">
    <property type="entry name" value="Spore Coat Polysaccharide Biosynthesis Protein SpsA, Chain A"/>
    <property type="match status" value="1"/>
</dbReference>
<gene>
    <name evidence="1" type="ORF">ACFQDL_27800</name>
</gene>
<proteinExistence type="predicted"/>
<accession>A0ABW2A7N7</accession>
<protein>
    <submittedName>
        <fullName evidence="1">Uncharacterized protein</fullName>
    </submittedName>
</protein>
<comment type="caution">
    <text evidence="1">The sequence shown here is derived from an EMBL/GenBank/DDBJ whole genome shotgun (WGS) entry which is preliminary data.</text>
</comment>
<dbReference type="InterPro" id="IPR029044">
    <property type="entry name" value="Nucleotide-diphossugar_trans"/>
</dbReference>
<dbReference type="Proteomes" id="UP001596422">
    <property type="component" value="Unassembled WGS sequence"/>
</dbReference>
<dbReference type="EMBL" id="JBHSWE010000001">
    <property type="protein sequence ID" value="MFC6673467.1"/>
    <property type="molecule type" value="Genomic_DNA"/>
</dbReference>
<evidence type="ECO:0000313" key="2">
    <source>
        <dbReference type="Proteomes" id="UP001596422"/>
    </source>
</evidence>
<organism evidence="1 2">
    <name type="scientific">Marinobacterium aestuariivivens</name>
    <dbReference type="NCBI Taxonomy" id="1698799"/>
    <lineage>
        <taxon>Bacteria</taxon>
        <taxon>Pseudomonadati</taxon>
        <taxon>Pseudomonadota</taxon>
        <taxon>Gammaproteobacteria</taxon>
        <taxon>Oceanospirillales</taxon>
        <taxon>Oceanospirillaceae</taxon>
        <taxon>Marinobacterium</taxon>
    </lineage>
</organism>
<keyword evidence="2" id="KW-1185">Reference proteome</keyword>
<evidence type="ECO:0000313" key="1">
    <source>
        <dbReference type="EMBL" id="MFC6673467.1"/>
    </source>
</evidence>
<sequence length="104" mass="11413">MAVTLVLFCKKPGPGIGKQRLARALGADTAWRIAELLHRCALEQLRSWPGPKVLATADRADLDGYRNAFPWIDRLLVQPPGNLGLRINRIDRMLRAGVAGGRSS</sequence>